<reference evidence="1 2" key="1">
    <citation type="journal article" date="2015" name="Sci. Rep.">
        <title>The power of single molecule real-time sequencing technology in the de novo assembly of a eukaryotic genome.</title>
        <authorList>
            <person name="Sakai H."/>
            <person name="Naito K."/>
            <person name="Ogiso-Tanaka E."/>
            <person name="Takahashi Y."/>
            <person name="Iseki K."/>
            <person name="Muto C."/>
            <person name="Satou K."/>
            <person name="Teruya K."/>
            <person name="Shiroma A."/>
            <person name="Shimoji M."/>
            <person name="Hirano T."/>
            <person name="Itoh T."/>
            <person name="Kaga A."/>
            <person name="Tomooka N."/>
        </authorList>
    </citation>
    <scope>NUCLEOTIDE SEQUENCE [LARGE SCALE GENOMIC DNA]</scope>
    <source>
        <strain evidence="2">cv. Shumari</strain>
    </source>
</reference>
<dbReference type="AlphaFoldDB" id="A0A0S3RBZ1"/>
<evidence type="ECO:0000313" key="2">
    <source>
        <dbReference type="Proteomes" id="UP000291084"/>
    </source>
</evidence>
<accession>A0A0S3RBZ1</accession>
<organism evidence="1 2">
    <name type="scientific">Vigna angularis var. angularis</name>
    <dbReference type="NCBI Taxonomy" id="157739"/>
    <lineage>
        <taxon>Eukaryota</taxon>
        <taxon>Viridiplantae</taxon>
        <taxon>Streptophyta</taxon>
        <taxon>Embryophyta</taxon>
        <taxon>Tracheophyta</taxon>
        <taxon>Spermatophyta</taxon>
        <taxon>Magnoliopsida</taxon>
        <taxon>eudicotyledons</taxon>
        <taxon>Gunneridae</taxon>
        <taxon>Pentapetalae</taxon>
        <taxon>rosids</taxon>
        <taxon>fabids</taxon>
        <taxon>Fabales</taxon>
        <taxon>Fabaceae</taxon>
        <taxon>Papilionoideae</taxon>
        <taxon>50 kb inversion clade</taxon>
        <taxon>NPAAA clade</taxon>
        <taxon>indigoferoid/millettioid clade</taxon>
        <taxon>Phaseoleae</taxon>
        <taxon>Vigna</taxon>
    </lineage>
</organism>
<name>A0A0S3RBZ1_PHAAN</name>
<sequence length="69" mass="7832">ASSSTFISTMRHFSGRRRAARTAIHHDHCKSTLSHTPVETEKSPIPKIFRNLNHRHNSSIHLLVSFAQS</sequence>
<feature type="non-terminal residue" evidence="1">
    <location>
        <position position="1"/>
    </location>
</feature>
<dbReference type="Proteomes" id="UP000291084">
    <property type="component" value="Chromosome 2"/>
</dbReference>
<keyword evidence="2" id="KW-1185">Reference proteome</keyword>
<dbReference type="EMBL" id="AP015035">
    <property type="protein sequence ID" value="BAT78128.1"/>
    <property type="molecule type" value="Genomic_DNA"/>
</dbReference>
<protein>
    <submittedName>
        <fullName evidence="1">Uncharacterized protein</fullName>
    </submittedName>
</protein>
<gene>
    <name evidence="1" type="primary">Vigan.02G076900</name>
    <name evidence="1" type="ORF">VIGAN_02076900</name>
</gene>
<evidence type="ECO:0000313" key="1">
    <source>
        <dbReference type="EMBL" id="BAT78128.1"/>
    </source>
</evidence>
<proteinExistence type="predicted"/>